<dbReference type="EMBL" id="QOIP01000009">
    <property type="protein sequence ID" value="RLU18323.1"/>
    <property type="molecule type" value="Genomic_DNA"/>
</dbReference>
<organism evidence="1">
    <name type="scientific">Ooceraea biroi</name>
    <name type="common">Clonal raider ant</name>
    <name type="synonym">Cerapachys biroi</name>
    <dbReference type="NCBI Taxonomy" id="2015173"/>
    <lineage>
        <taxon>Eukaryota</taxon>
        <taxon>Metazoa</taxon>
        <taxon>Ecdysozoa</taxon>
        <taxon>Arthropoda</taxon>
        <taxon>Hexapoda</taxon>
        <taxon>Insecta</taxon>
        <taxon>Pterygota</taxon>
        <taxon>Neoptera</taxon>
        <taxon>Endopterygota</taxon>
        <taxon>Hymenoptera</taxon>
        <taxon>Apocrita</taxon>
        <taxon>Aculeata</taxon>
        <taxon>Formicoidea</taxon>
        <taxon>Formicidae</taxon>
        <taxon>Dorylinae</taxon>
        <taxon>Ooceraea</taxon>
    </lineage>
</organism>
<comment type="caution">
    <text evidence="1">The sequence shown here is derived from an EMBL/GenBank/DDBJ whole genome shotgun (WGS) entry which is preliminary data.</text>
</comment>
<name>A0A3L8DDU7_OOCBI</name>
<dbReference type="Pfam" id="PF10504">
    <property type="entry name" value="DUF2452"/>
    <property type="match status" value="1"/>
</dbReference>
<dbReference type="PANTHER" id="PTHR14553">
    <property type="entry name" value="UNCHARACTERIZED PROTEIN C1ORF50"/>
    <property type="match status" value="1"/>
</dbReference>
<sequence>MDNDTMDTNSVHNSSDKAVALVERNIMPQGLLLVDADAVAKSSQQDLMILAAEIQKADGYIKANTCNKLQVIAEQIRFLQKQAESILLEAERNAKLHHAACNFVKQPGHVYHLYQRESGQFYFSMLSPQEWGDSVPSQCYKGSFRLEHDRSWTPLSQLQAKDNGLDIFKKFLPPDTSANALLQSVILNTNT</sequence>
<dbReference type="OrthoDB" id="9995764at2759"/>
<evidence type="ECO:0000313" key="1">
    <source>
        <dbReference type="EMBL" id="RLU18323.1"/>
    </source>
</evidence>
<protein>
    <recommendedName>
        <fullName evidence="2">DUF2452 domain-containing protein</fullName>
    </recommendedName>
</protein>
<dbReference type="PANTHER" id="PTHR14553:SF1">
    <property type="entry name" value="SIMILAR TO CHROMOSOME 1 OPEN READING FRAME 50"/>
    <property type="match status" value="1"/>
</dbReference>
<gene>
    <name evidence="1" type="ORF">DMN91_008680</name>
</gene>
<dbReference type="Proteomes" id="UP000279307">
    <property type="component" value="Chromosome 9"/>
</dbReference>
<reference evidence="1" key="2">
    <citation type="submission" date="2018-07" db="EMBL/GenBank/DDBJ databases">
        <authorList>
            <person name="Mckenzie S.K."/>
            <person name="Kronauer D.J.C."/>
        </authorList>
    </citation>
    <scope>NUCLEOTIDE SEQUENCE</scope>
    <source>
        <strain evidence="1">Clonal line C1</strain>
    </source>
</reference>
<reference evidence="1" key="1">
    <citation type="journal article" date="2018" name="Genome Res.">
        <title>The genomic architecture and molecular evolution of ant odorant receptors.</title>
        <authorList>
            <person name="McKenzie S.K."/>
            <person name="Kronauer D.J.C."/>
        </authorList>
    </citation>
    <scope>NUCLEOTIDE SEQUENCE [LARGE SCALE GENOMIC DNA]</scope>
    <source>
        <strain evidence="1">Clonal line C1</strain>
    </source>
</reference>
<dbReference type="AlphaFoldDB" id="A0A3L8DDU7"/>
<accession>A0A3L8DDU7</accession>
<proteinExistence type="predicted"/>
<evidence type="ECO:0008006" key="2">
    <source>
        <dbReference type="Google" id="ProtNLM"/>
    </source>
</evidence>
<dbReference type="InterPro" id="IPR019534">
    <property type="entry name" value="DUF2452"/>
</dbReference>